<dbReference type="EMBL" id="JAZDRO010000001">
    <property type="protein sequence ID" value="MEE2565076.1"/>
    <property type="molecule type" value="Genomic_DNA"/>
</dbReference>
<keyword evidence="2" id="KW-1133">Transmembrane helix</keyword>
<feature type="region of interest" description="Disordered" evidence="1">
    <location>
        <begin position="39"/>
        <end position="59"/>
    </location>
</feature>
<evidence type="ECO:0000313" key="4">
    <source>
        <dbReference type="Proteomes" id="UP001310692"/>
    </source>
</evidence>
<feature type="transmembrane region" description="Helical" evidence="2">
    <location>
        <begin position="12"/>
        <end position="30"/>
    </location>
</feature>
<gene>
    <name evidence="3" type="ORF">V0U35_00150</name>
</gene>
<dbReference type="RefSeq" id="WP_330194587.1">
    <property type="nucleotide sequence ID" value="NZ_JAZDRO010000001.1"/>
</dbReference>
<name>A0ABU7LU44_9PROT</name>
<keyword evidence="2" id="KW-0812">Transmembrane</keyword>
<dbReference type="InterPro" id="IPR008621">
    <property type="entry name" value="Cbb3-typ_cyt_oxidase_comp"/>
</dbReference>
<evidence type="ECO:0000313" key="3">
    <source>
        <dbReference type="EMBL" id="MEE2565076.1"/>
    </source>
</evidence>
<comment type="caution">
    <text evidence="3">The sequence shown here is derived from an EMBL/GenBank/DDBJ whole genome shotgun (WGS) entry which is preliminary data.</text>
</comment>
<evidence type="ECO:0000256" key="2">
    <source>
        <dbReference type="SAM" id="Phobius"/>
    </source>
</evidence>
<keyword evidence="2" id="KW-0472">Membrane</keyword>
<dbReference type="Pfam" id="PF05545">
    <property type="entry name" value="FixQ"/>
    <property type="match status" value="1"/>
</dbReference>
<dbReference type="CDD" id="cd01324">
    <property type="entry name" value="cbb3_Oxidase_CcoQ"/>
    <property type="match status" value="1"/>
</dbReference>
<keyword evidence="4" id="KW-1185">Reference proteome</keyword>
<sequence>MYESLSQFAQTGGLLIFIGLFGAVLAYALWPRNKAKFDAAARQPLRDDAEDEPEDKRDD</sequence>
<protein>
    <submittedName>
        <fullName evidence="3">Cbb3-type cytochrome c oxidase subunit 3</fullName>
    </submittedName>
</protein>
<dbReference type="Proteomes" id="UP001310692">
    <property type="component" value="Unassembled WGS sequence"/>
</dbReference>
<reference evidence="3 4" key="1">
    <citation type="submission" date="2024-01" db="EMBL/GenBank/DDBJ databases">
        <title>Hyphobacterium bacterium isolated from marine sediment.</title>
        <authorList>
            <person name="Zhao S."/>
        </authorList>
    </citation>
    <scope>NUCLEOTIDE SEQUENCE [LARGE SCALE GENOMIC DNA]</scope>
    <source>
        <strain evidence="3 4">Y60-23</strain>
    </source>
</reference>
<organism evidence="3 4">
    <name type="scientific">Hyphobacterium marinum</name>
    <dbReference type="NCBI Taxonomy" id="3116574"/>
    <lineage>
        <taxon>Bacteria</taxon>
        <taxon>Pseudomonadati</taxon>
        <taxon>Pseudomonadota</taxon>
        <taxon>Alphaproteobacteria</taxon>
        <taxon>Maricaulales</taxon>
        <taxon>Maricaulaceae</taxon>
        <taxon>Hyphobacterium</taxon>
    </lineage>
</organism>
<proteinExistence type="predicted"/>
<evidence type="ECO:0000256" key="1">
    <source>
        <dbReference type="SAM" id="MobiDB-lite"/>
    </source>
</evidence>
<accession>A0ABU7LU44</accession>